<dbReference type="Proteomes" id="UP001649381">
    <property type="component" value="Unassembled WGS sequence"/>
</dbReference>
<reference evidence="1 2" key="1">
    <citation type="submission" date="2022-01" db="EMBL/GenBank/DDBJ databases">
        <title>Alkalihalobacillus sp. EGI L200015, a novel bacterium isolated from a salt lake sediment.</title>
        <authorList>
            <person name="Gao L."/>
            <person name="Fang B.-Z."/>
            <person name="Li W.-J."/>
        </authorList>
    </citation>
    <scope>NUCLEOTIDE SEQUENCE [LARGE SCALE GENOMIC DNA]</scope>
    <source>
        <strain evidence="1 2">KCTC 12718</strain>
    </source>
</reference>
<evidence type="ECO:0008006" key="3">
    <source>
        <dbReference type="Google" id="ProtNLM"/>
    </source>
</evidence>
<dbReference type="EMBL" id="JAKIJS010000001">
    <property type="protein sequence ID" value="MCF6136160.1"/>
    <property type="molecule type" value="Genomic_DNA"/>
</dbReference>
<organism evidence="1 2">
    <name type="scientific">Pseudalkalibacillus berkeleyi</name>
    <dbReference type="NCBI Taxonomy" id="1069813"/>
    <lineage>
        <taxon>Bacteria</taxon>
        <taxon>Bacillati</taxon>
        <taxon>Bacillota</taxon>
        <taxon>Bacilli</taxon>
        <taxon>Bacillales</taxon>
        <taxon>Fictibacillaceae</taxon>
        <taxon>Pseudalkalibacillus</taxon>
    </lineage>
</organism>
<evidence type="ECO:0000313" key="1">
    <source>
        <dbReference type="EMBL" id="MCF6136160.1"/>
    </source>
</evidence>
<proteinExistence type="predicted"/>
<evidence type="ECO:0000313" key="2">
    <source>
        <dbReference type="Proteomes" id="UP001649381"/>
    </source>
</evidence>
<dbReference type="Pfam" id="PF14120">
    <property type="entry name" value="YhzD"/>
    <property type="match status" value="1"/>
</dbReference>
<name>A0ABS9GX39_9BACL</name>
<dbReference type="InterPro" id="IPR025544">
    <property type="entry name" value="YhzD"/>
</dbReference>
<keyword evidence="2" id="KW-1185">Reference proteome</keyword>
<gene>
    <name evidence="1" type="ORF">L2716_00370</name>
</gene>
<sequence length="61" mass="7134">MKMYIVTAFDKKGEKLYEESFEAPNNDEAKKIGQKVLEENKYENMTHRVTSPAGELVLFHR</sequence>
<protein>
    <recommendedName>
        <fullName evidence="3">YhzD-like protein</fullName>
    </recommendedName>
</protein>
<accession>A0ABS9GX39</accession>
<comment type="caution">
    <text evidence="1">The sequence shown here is derived from an EMBL/GenBank/DDBJ whole genome shotgun (WGS) entry which is preliminary data.</text>
</comment>
<dbReference type="RefSeq" id="WP_236330390.1">
    <property type="nucleotide sequence ID" value="NZ_JAKIJS010000001.1"/>
</dbReference>